<reference evidence="1 2" key="1">
    <citation type="submission" date="2023-08" db="EMBL/GenBank/DDBJ databases">
        <title>Phytohabitans sansha sp. nov., isolated from marine sediment.</title>
        <authorList>
            <person name="Zhao Y."/>
            <person name="Yi K."/>
        </authorList>
    </citation>
    <scope>NUCLEOTIDE SEQUENCE [LARGE SCALE GENOMIC DNA]</scope>
    <source>
        <strain evidence="1 2">ZYX-F-186</strain>
    </source>
</reference>
<comment type="caution">
    <text evidence="1">The sequence shown here is derived from an EMBL/GenBank/DDBJ whole genome shotgun (WGS) entry which is preliminary data.</text>
</comment>
<evidence type="ECO:0000313" key="1">
    <source>
        <dbReference type="EMBL" id="MDQ7904799.1"/>
    </source>
</evidence>
<keyword evidence="2" id="KW-1185">Reference proteome</keyword>
<dbReference type="Proteomes" id="UP001230908">
    <property type="component" value="Unassembled WGS sequence"/>
</dbReference>
<name>A0ABU0ZCK3_9ACTN</name>
<dbReference type="RefSeq" id="WP_308712068.1">
    <property type="nucleotide sequence ID" value="NZ_JAVHUY010000007.1"/>
</dbReference>
<protein>
    <submittedName>
        <fullName evidence="1">Uncharacterized protein</fullName>
    </submittedName>
</protein>
<dbReference type="EMBL" id="JAVHUY010000007">
    <property type="protein sequence ID" value="MDQ7904799.1"/>
    <property type="molecule type" value="Genomic_DNA"/>
</dbReference>
<sequence>MGPARRRAATAATLAGEGARVYAVDLAQSIDKAARIPGVEYVEADVTTPDGE</sequence>
<accession>A0ABU0ZCK3</accession>
<organism evidence="1 2">
    <name type="scientific">Phytohabitans maris</name>
    <dbReference type="NCBI Taxonomy" id="3071409"/>
    <lineage>
        <taxon>Bacteria</taxon>
        <taxon>Bacillati</taxon>
        <taxon>Actinomycetota</taxon>
        <taxon>Actinomycetes</taxon>
        <taxon>Micromonosporales</taxon>
        <taxon>Micromonosporaceae</taxon>
    </lineage>
</organism>
<evidence type="ECO:0000313" key="2">
    <source>
        <dbReference type="Proteomes" id="UP001230908"/>
    </source>
</evidence>
<proteinExistence type="predicted"/>
<gene>
    <name evidence="1" type="ORF">RB614_09730</name>
</gene>